<gene>
    <name evidence="1" type="ORF">AK812_SmicGene18370</name>
</gene>
<reference evidence="1 2" key="1">
    <citation type="submission" date="2016-02" db="EMBL/GenBank/DDBJ databases">
        <title>Genome analysis of coral dinoflagellate symbionts highlights evolutionary adaptations to a symbiotic lifestyle.</title>
        <authorList>
            <person name="Aranda M."/>
            <person name="Li Y."/>
            <person name="Liew Y.J."/>
            <person name="Baumgarten S."/>
            <person name="Simakov O."/>
            <person name="Wilson M."/>
            <person name="Piel J."/>
            <person name="Ashoor H."/>
            <person name="Bougouffa S."/>
            <person name="Bajic V.B."/>
            <person name="Ryu T."/>
            <person name="Ravasi T."/>
            <person name="Bayer T."/>
            <person name="Micklem G."/>
            <person name="Kim H."/>
            <person name="Bhak J."/>
            <person name="Lajeunesse T.C."/>
            <person name="Voolstra C.R."/>
        </authorList>
    </citation>
    <scope>NUCLEOTIDE SEQUENCE [LARGE SCALE GENOMIC DNA]</scope>
    <source>
        <strain evidence="1 2">CCMP2467</strain>
    </source>
</reference>
<sequence length="238" mass="26475">MDLIEELLDIAHQLTTEKVKRVVDAIAARVCSELLTAKGGGYPTRQEAASSEKDSPYLYTKHGPGWHVDLLGSEPVVLSQWFNDAECQALLELTADKTVWSGSTVEERISQAYAGYVAACKRNKESVVLIRWLANLTHRVAAETKTEHDRMRAALFLAMASMRKIFSDGGLILDESSLKKAAYSCGVYFDALYWLANEAIANKQVLWKLAVTCHPAALGKTVLQRYAWHACVRWLAES</sequence>
<accession>A0A1Q9DVA2</accession>
<comment type="caution">
    <text evidence="1">The sequence shown here is derived from an EMBL/GenBank/DDBJ whole genome shotgun (WGS) entry which is preliminary data.</text>
</comment>
<dbReference type="EMBL" id="LSRX01000374">
    <property type="protein sequence ID" value="OLP99109.1"/>
    <property type="molecule type" value="Genomic_DNA"/>
</dbReference>
<evidence type="ECO:0000313" key="1">
    <source>
        <dbReference type="EMBL" id="OLP99109.1"/>
    </source>
</evidence>
<protein>
    <submittedName>
        <fullName evidence="1">Uncharacterized protein</fullName>
    </submittedName>
</protein>
<evidence type="ECO:0000313" key="2">
    <source>
        <dbReference type="Proteomes" id="UP000186817"/>
    </source>
</evidence>
<keyword evidence="2" id="KW-1185">Reference proteome</keyword>
<dbReference type="OrthoDB" id="407068at2759"/>
<dbReference type="AlphaFoldDB" id="A0A1Q9DVA2"/>
<proteinExistence type="predicted"/>
<dbReference type="Proteomes" id="UP000186817">
    <property type="component" value="Unassembled WGS sequence"/>
</dbReference>
<organism evidence="1 2">
    <name type="scientific">Symbiodinium microadriaticum</name>
    <name type="common">Dinoflagellate</name>
    <name type="synonym">Zooxanthella microadriatica</name>
    <dbReference type="NCBI Taxonomy" id="2951"/>
    <lineage>
        <taxon>Eukaryota</taxon>
        <taxon>Sar</taxon>
        <taxon>Alveolata</taxon>
        <taxon>Dinophyceae</taxon>
        <taxon>Suessiales</taxon>
        <taxon>Symbiodiniaceae</taxon>
        <taxon>Symbiodinium</taxon>
    </lineage>
</organism>
<name>A0A1Q9DVA2_SYMMI</name>